<accession>A0A9X2L8E9</accession>
<name>A0A9X2L8E9_9PROT</name>
<dbReference type="EMBL" id="JANIBC010000002">
    <property type="protein sequence ID" value="MCQ8184839.1"/>
    <property type="molecule type" value="Genomic_DNA"/>
</dbReference>
<feature type="transmembrane region" description="Helical" evidence="1">
    <location>
        <begin position="50"/>
        <end position="73"/>
    </location>
</feature>
<organism evidence="2 3">
    <name type="scientific">Parvularcula maris</name>
    <dbReference type="NCBI Taxonomy" id="2965077"/>
    <lineage>
        <taxon>Bacteria</taxon>
        <taxon>Pseudomonadati</taxon>
        <taxon>Pseudomonadota</taxon>
        <taxon>Alphaproteobacteria</taxon>
        <taxon>Parvularculales</taxon>
        <taxon>Parvularculaceae</taxon>
        <taxon>Parvularcula</taxon>
    </lineage>
</organism>
<keyword evidence="1" id="KW-0472">Membrane</keyword>
<keyword evidence="1" id="KW-1133">Transmembrane helix</keyword>
<feature type="transmembrane region" description="Helical" evidence="1">
    <location>
        <begin position="150"/>
        <end position="173"/>
    </location>
</feature>
<comment type="caution">
    <text evidence="2">The sequence shown here is derived from an EMBL/GenBank/DDBJ whole genome shotgun (WGS) entry which is preliminary data.</text>
</comment>
<sequence>MDRFEFYKDQYEFELKRKAVLHRQFAPPTSLFVVLVASTFGGMADVDSLARWALATKIAAFSICCCLIVWLSFRLWRIVSGNKYDEIATMDAWEQQYEQNYSNKNIAIDGSVALANYSHQLIKEFIRCAAKNAILNEKRSNKLDDFRRDLLILSAPVAILYLVGVIDAILVAMEMPRV</sequence>
<evidence type="ECO:0000313" key="2">
    <source>
        <dbReference type="EMBL" id="MCQ8184839.1"/>
    </source>
</evidence>
<dbReference type="AlphaFoldDB" id="A0A9X2L8E9"/>
<dbReference type="RefSeq" id="WP_256618688.1">
    <property type="nucleotide sequence ID" value="NZ_JANIBC010000002.1"/>
</dbReference>
<keyword evidence="1" id="KW-0812">Transmembrane</keyword>
<dbReference type="Proteomes" id="UP001142610">
    <property type="component" value="Unassembled WGS sequence"/>
</dbReference>
<evidence type="ECO:0000256" key="1">
    <source>
        <dbReference type="SAM" id="Phobius"/>
    </source>
</evidence>
<keyword evidence="3" id="KW-1185">Reference proteome</keyword>
<protein>
    <submittedName>
        <fullName evidence="2">Uncharacterized protein</fullName>
    </submittedName>
</protein>
<reference evidence="2" key="1">
    <citation type="submission" date="2022-07" db="EMBL/GenBank/DDBJ databases">
        <title>Parvularcula maris sp. nov., an algicidal bacterium isolated from seawater.</title>
        <authorList>
            <person name="Li F."/>
        </authorList>
    </citation>
    <scope>NUCLEOTIDE SEQUENCE</scope>
    <source>
        <strain evidence="2">BGMRC 0090</strain>
    </source>
</reference>
<proteinExistence type="predicted"/>
<feature type="transmembrane region" description="Helical" evidence="1">
    <location>
        <begin position="25"/>
        <end position="44"/>
    </location>
</feature>
<gene>
    <name evidence="2" type="ORF">NOG11_05495</name>
</gene>
<evidence type="ECO:0000313" key="3">
    <source>
        <dbReference type="Proteomes" id="UP001142610"/>
    </source>
</evidence>